<name>A0A3T0D786_9FIRM</name>
<evidence type="ECO:0000256" key="4">
    <source>
        <dbReference type="ARBA" id="ARBA00023015"/>
    </source>
</evidence>
<dbReference type="Gene3D" id="3.30.56.130">
    <property type="entry name" value="Transcriptional regulator CtsR, winged HTH domain"/>
    <property type="match status" value="1"/>
</dbReference>
<dbReference type="InterPro" id="IPR041473">
    <property type="entry name" value="CtsR_C"/>
</dbReference>
<feature type="domain" description="CtsR N-terminal HTH" evidence="8">
    <location>
        <begin position="3"/>
        <end position="73"/>
    </location>
</feature>
<evidence type="ECO:0000256" key="5">
    <source>
        <dbReference type="ARBA" id="ARBA00023125"/>
    </source>
</evidence>
<dbReference type="KEGG" id="ccha:ELD05_09330"/>
<evidence type="ECO:0000256" key="6">
    <source>
        <dbReference type="ARBA" id="ARBA00023163"/>
    </source>
</evidence>
<evidence type="ECO:0000256" key="3">
    <source>
        <dbReference type="ARBA" id="ARBA00022491"/>
    </source>
</evidence>
<evidence type="ECO:0000256" key="2">
    <source>
        <dbReference type="ARBA" id="ARBA00014129"/>
    </source>
</evidence>
<dbReference type="EMBL" id="CP034791">
    <property type="protein sequence ID" value="AZT90826.1"/>
    <property type="molecule type" value="Genomic_DNA"/>
</dbReference>
<dbReference type="Gene3D" id="1.10.1200.150">
    <property type="entry name" value="Transcriptional regulator CtsR, C-terminal domain"/>
    <property type="match status" value="1"/>
</dbReference>
<dbReference type="AlphaFoldDB" id="A0A3T0D786"/>
<dbReference type="Proteomes" id="UP000282930">
    <property type="component" value="Chromosome"/>
</dbReference>
<dbReference type="InterPro" id="IPR041902">
    <property type="entry name" value="CtsR_N_sf"/>
</dbReference>
<feature type="domain" description="CtsR C-terminal dimerization" evidence="9">
    <location>
        <begin position="78"/>
        <end position="146"/>
    </location>
</feature>
<comment type="similarity">
    <text evidence="1 7">Belongs to the CtsR family.</text>
</comment>
<keyword evidence="4 7" id="KW-0805">Transcription regulation</keyword>
<proteinExistence type="inferred from homology"/>
<keyword evidence="3 7" id="KW-0678">Repressor</keyword>
<dbReference type="InterPro" id="IPR041908">
    <property type="entry name" value="CtsR_C_sf"/>
</dbReference>
<organism evidence="10 11">
    <name type="scientific">Caldicellulosiruptor changbaiensis</name>
    <dbReference type="NCBI Taxonomy" id="1222016"/>
    <lineage>
        <taxon>Bacteria</taxon>
        <taxon>Bacillati</taxon>
        <taxon>Bacillota</taxon>
        <taxon>Bacillota incertae sedis</taxon>
        <taxon>Caldicellulosiruptorales</taxon>
        <taxon>Caldicellulosiruptoraceae</taxon>
        <taxon>Caldicellulosiruptor</taxon>
    </lineage>
</organism>
<dbReference type="InterPro" id="IPR040465">
    <property type="entry name" value="CtsR_N"/>
</dbReference>
<evidence type="ECO:0000313" key="10">
    <source>
        <dbReference type="EMBL" id="AZT90826.1"/>
    </source>
</evidence>
<evidence type="ECO:0000313" key="11">
    <source>
        <dbReference type="Proteomes" id="UP000282930"/>
    </source>
</evidence>
<dbReference type="PIRSF" id="PIRSF010607">
    <property type="entry name" value="Txn_repr_CtsR"/>
    <property type="match status" value="1"/>
</dbReference>
<dbReference type="Pfam" id="PF05848">
    <property type="entry name" value="CtsR"/>
    <property type="match status" value="1"/>
</dbReference>
<dbReference type="Pfam" id="PF17727">
    <property type="entry name" value="CtsR_C"/>
    <property type="match status" value="1"/>
</dbReference>
<dbReference type="InterPro" id="IPR008463">
    <property type="entry name" value="CtsR"/>
</dbReference>
<dbReference type="GO" id="GO:0003677">
    <property type="term" value="F:DNA binding"/>
    <property type="evidence" value="ECO:0007669"/>
    <property type="project" value="UniProtKB-UniRule"/>
</dbReference>
<dbReference type="GO" id="GO:0006355">
    <property type="term" value="P:regulation of DNA-templated transcription"/>
    <property type="evidence" value="ECO:0007669"/>
    <property type="project" value="UniProtKB-UniRule"/>
</dbReference>
<protein>
    <recommendedName>
        <fullName evidence="2 7">Transcriptional regulator CtsR</fullName>
    </recommendedName>
</protein>
<evidence type="ECO:0000256" key="1">
    <source>
        <dbReference type="ARBA" id="ARBA00010189"/>
    </source>
</evidence>
<keyword evidence="6 7" id="KW-0804">Transcription</keyword>
<evidence type="ECO:0000259" key="8">
    <source>
        <dbReference type="Pfam" id="PF05848"/>
    </source>
</evidence>
<keyword evidence="5 7" id="KW-0238">DNA-binding</keyword>
<evidence type="ECO:0000259" key="9">
    <source>
        <dbReference type="Pfam" id="PF17727"/>
    </source>
</evidence>
<evidence type="ECO:0000256" key="7">
    <source>
        <dbReference type="PIRNR" id="PIRNR010607"/>
    </source>
</evidence>
<dbReference type="RefSeq" id="WP_011917874.1">
    <property type="nucleotide sequence ID" value="NZ_CP034791.1"/>
</dbReference>
<keyword evidence="11" id="KW-1185">Reference proteome</keyword>
<accession>A0A3T0D786</accession>
<reference evidence="10 11" key="1">
    <citation type="submission" date="2018-12" db="EMBL/GenBank/DDBJ databases">
        <title>Genome sequence from the cellulolytic species, Caldicellulosiruptor changbaiensis.</title>
        <authorList>
            <person name="Blumer-Schuette S.E."/>
            <person name="Mendoza C."/>
        </authorList>
    </citation>
    <scope>NUCLEOTIDE SEQUENCE [LARGE SCALE GENOMIC DNA]</scope>
    <source>
        <strain evidence="10 11">CBS-Z</strain>
    </source>
</reference>
<gene>
    <name evidence="10" type="ORF">ELD05_09330</name>
</gene>
<sequence length="152" mass="17235">MPRLSDIIEEFIKQLIEKKDGEVEIQRNELANFFNCAPSQINYVLSTRFTIERGYYIESKRGGGGSIRIVKIKFENSSNLLENILNNINSPVTQHQANEIIECLLENGAITQREANLMKAALNDKSLPINQPLKDTLRMLILKAMIISLMNG</sequence>